<dbReference type="STRING" id="4615.A0A199W5P8"/>
<accession>A0A199W5P8</accession>
<dbReference type="Proteomes" id="UP000092600">
    <property type="component" value="Unassembled WGS sequence"/>
</dbReference>
<evidence type="ECO:0000313" key="2">
    <source>
        <dbReference type="EMBL" id="OAY84513.1"/>
    </source>
</evidence>
<evidence type="ECO:0000313" key="3">
    <source>
        <dbReference type="Proteomes" id="UP000092600"/>
    </source>
</evidence>
<comment type="caution">
    <text evidence="2">The sequence shown here is derived from an EMBL/GenBank/DDBJ whole genome shotgun (WGS) entry which is preliminary data.</text>
</comment>
<evidence type="ECO:0000256" key="1">
    <source>
        <dbReference type="ARBA" id="ARBA00006974"/>
    </source>
</evidence>
<protein>
    <submittedName>
        <fullName evidence="2">Auxin-responsive protein SAUR36</fullName>
    </submittedName>
</protein>
<name>A0A199W5P8_ANACO</name>
<dbReference type="Pfam" id="PF02519">
    <property type="entry name" value="Auxin_inducible"/>
    <property type="match status" value="1"/>
</dbReference>
<dbReference type="EMBL" id="LSRQ01000212">
    <property type="protein sequence ID" value="OAY84513.1"/>
    <property type="molecule type" value="Genomic_DNA"/>
</dbReference>
<comment type="similarity">
    <text evidence="1">Belongs to the ARG7 family.</text>
</comment>
<dbReference type="PANTHER" id="PTHR31175">
    <property type="entry name" value="AUXIN-RESPONSIVE FAMILY PROTEIN"/>
    <property type="match status" value="1"/>
</dbReference>
<organism evidence="2 3">
    <name type="scientific">Ananas comosus</name>
    <name type="common">Pineapple</name>
    <name type="synonym">Ananas ananas</name>
    <dbReference type="NCBI Taxonomy" id="4615"/>
    <lineage>
        <taxon>Eukaryota</taxon>
        <taxon>Viridiplantae</taxon>
        <taxon>Streptophyta</taxon>
        <taxon>Embryophyta</taxon>
        <taxon>Tracheophyta</taxon>
        <taxon>Spermatophyta</taxon>
        <taxon>Magnoliopsida</taxon>
        <taxon>Liliopsida</taxon>
        <taxon>Poales</taxon>
        <taxon>Bromeliaceae</taxon>
        <taxon>Bromelioideae</taxon>
        <taxon>Ananas</taxon>
    </lineage>
</organism>
<dbReference type="InterPro" id="IPR003676">
    <property type="entry name" value="SAUR_fam"/>
</dbReference>
<reference evidence="2 3" key="1">
    <citation type="journal article" date="2016" name="DNA Res.">
        <title>The draft genome of MD-2 pineapple using hybrid error correction of long reads.</title>
        <authorList>
            <person name="Redwan R.M."/>
            <person name="Saidin A."/>
            <person name="Kumar S.V."/>
        </authorList>
    </citation>
    <scope>NUCLEOTIDE SEQUENCE [LARGE SCALE GENOMIC DNA]</scope>
    <source>
        <strain evidence="3">cv. MD2</strain>
        <tissue evidence="2">Leaf</tissue>
    </source>
</reference>
<proteinExistence type="inferred from homology"/>
<gene>
    <name evidence="2" type="ORF">ACMD2_17033</name>
</gene>
<sequence>MVNPKRLMEAARRWNKVAAQGRGASRKGGHFAAYTKDGCRFLVPIDYLNFSIFRELLEKSEEEFGVAGGRPIVLPCDAVFMEHIMATLQTTARFRRNVCDQHY</sequence>
<dbReference type="AlphaFoldDB" id="A0A199W5P8"/>
<dbReference type="GO" id="GO:0009733">
    <property type="term" value="P:response to auxin"/>
    <property type="evidence" value="ECO:0007669"/>
    <property type="project" value="InterPro"/>
</dbReference>